<feature type="compositionally biased region" description="Low complexity" evidence="11">
    <location>
        <begin position="38"/>
        <end position="62"/>
    </location>
</feature>
<dbReference type="GO" id="GO:0005886">
    <property type="term" value="C:plasma membrane"/>
    <property type="evidence" value="ECO:0007669"/>
    <property type="project" value="UniProtKB-SubCell"/>
</dbReference>
<dbReference type="AlphaFoldDB" id="A0A1A5YLJ1"/>
<dbReference type="SUPFAM" id="SSF53850">
    <property type="entry name" value="Periplasmic binding protein-like II"/>
    <property type="match status" value="1"/>
</dbReference>
<dbReference type="STRING" id="1844972.A7K91_03305"/>
<comment type="similarity">
    <text evidence="3 10">Belongs to the PstS family.</text>
</comment>
<dbReference type="EMBL" id="LYPA01000046">
    <property type="protein sequence ID" value="OBR66487.1"/>
    <property type="molecule type" value="Genomic_DNA"/>
</dbReference>
<accession>A0A1A5YLJ1</accession>
<dbReference type="NCBIfam" id="TIGR02136">
    <property type="entry name" value="ptsS_2"/>
    <property type="match status" value="1"/>
</dbReference>
<evidence type="ECO:0000313" key="14">
    <source>
        <dbReference type="Proteomes" id="UP000092024"/>
    </source>
</evidence>
<evidence type="ECO:0000256" key="6">
    <source>
        <dbReference type="ARBA" id="ARBA00022592"/>
    </source>
</evidence>
<dbReference type="PROSITE" id="PS51257">
    <property type="entry name" value="PROKAR_LIPOPROTEIN"/>
    <property type="match status" value="1"/>
</dbReference>
<dbReference type="InterPro" id="IPR011862">
    <property type="entry name" value="Phos-bd"/>
</dbReference>
<evidence type="ECO:0000256" key="9">
    <source>
        <dbReference type="ARBA" id="ARBA00023288"/>
    </source>
</evidence>
<dbReference type="Gene3D" id="3.40.190.10">
    <property type="entry name" value="Periplasmic binding protein-like II"/>
    <property type="match status" value="2"/>
</dbReference>
<evidence type="ECO:0000256" key="11">
    <source>
        <dbReference type="SAM" id="MobiDB-lite"/>
    </source>
</evidence>
<dbReference type="Proteomes" id="UP000092024">
    <property type="component" value="Unassembled WGS sequence"/>
</dbReference>
<feature type="signal peptide" evidence="10">
    <location>
        <begin position="1"/>
        <end position="26"/>
    </location>
</feature>
<dbReference type="InterPro" id="IPR024370">
    <property type="entry name" value="PBP_domain"/>
</dbReference>
<feature type="domain" description="PBP" evidence="12">
    <location>
        <begin position="58"/>
        <end position="292"/>
    </location>
</feature>
<dbReference type="OrthoDB" id="9790048at2"/>
<comment type="subunit">
    <text evidence="4 10">The complex is composed of two ATP-binding proteins (PstB), two transmembrane proteins (PstC and PstA) and a solute-binding protein (PstS).</text>
</comment>
<dbReference type="PANTHER" id="PTHR30570">
    <property type="entry name" value="PERIPLASMIC PHOSPHATE BINDING COMPONENT OF PHOSPHATE ABC TRANSPORTER"/>
    <property type="match status" value="1"/>
</dbReference>
<feature type="chain" id="PRO_5039746629" description="Phosphate-binding protein" evidence="10">
    <location>
        <begin position="27"/>
        <end position="306"/>
    </location>
</feature>
<evidence type="ECO:0000256" key="10">
    <source>
        <dbReference type="RuleBase" id="RU367119"/>
    </source>
</evidence>
<dbReference type="GO" id="GO:0006817">
    <property type="term" value="P:phosphate ion transport"/>
    <property type="evidence" value="ECO:0007669"/>
    <property type="project" value="UniProtKB-UniRule"/>
</dbReference>
<reference evidence="13 14" key="1">
    <citation type="submission" date="2016-05" db="EMBL/GenBank/DDBJ databases">
        <title>Paenibacillus oryzae. sp. nov., isolated from the rice root.</title>
        <authorList>
            <person name="Zhang J."/>
            <person name="Zhang X."/>
        </authorList>
    </citation>
    <scope>NUCLEOTIDE SEQUENCE [LARGE SCALE GENOMIC DNA]</scope>
    <source>
        <strain evidence="13 14">1DrF-4</strain>
    </source>
</reference>
<protein>
    <recommendedName>
        <fullName evidence="10">Phosphate-binding protein</fullName>
    </recommendedName>
</protein>
<keyword evidence="5 10" id="KW-0813">Transport</keyword>
<dbReference type="GO" id="GO:0042301">
    <property type="term" value="F:phosphate ion binding"/>
    <property type="evidence" value="ECO:0007669"/>
    <property type="project" value="UniProtKB-UniRule"/>
</dbReference>
<organism evidence="13 14">
    <name type="scientific">Paenibacillus oryzae</name>
    <dbReference type="NCBI Taxonomy" id="1844972"/>
    <lineage>
        <taxon>Bacteria</taxon>
        <taxon>Bacillati</taxon>
        <taxon>Bacillota</taxon>
        <taxon>Bacilli</taxon>
        <taxon>Bacillales</taxon>
        <taxon>Paenibacillaceae</taxon>
        <taxon>Paenibacillus</taxon>
    </lineage>
</organism>
<keyword evidence="8 10" id="KW-0564">Palmitate</keyword>
<dbReference type="CDD" id="cd13653">
    <property type="entry name" value="PBP2_phosphate_like_1"/>
    <property type="match status" value="1"/>
</dbReference>
<comment type="function">
    <text evidence="1">Part of the ABC transporter complex PstSACB involved in phosphate import.</text>
</comment>
<keyword evidence="10" id="KW-0472">Membrane</keyword>
<dbReference type="Pfam" id="PF12849">
    <property type="entry name" value="PBP_like_2"/>
    <property type="match status" value="1"/>
</dbReference>
<feature type="region of interest" description="Disordered" evidence="11">
    <location>
        <begin position="36"/>
        <end position="66"/>
    </location>
</feature>
<comment type="function">
    <text evidence="10">Involved in the system for phosphate transport across the cytoplasmic membrane.</text>
</comment>
<evidence type="ECO:0000256" key="4">
    <source>
        <dbReference type="ARBA" id="ARBA00011529"/>
    </source>
</evidence>
<evidence type="ECO:0000256" key="8">
    <source>
        <dbReference type="ARBA" id="ARBA00023139"/>
    </source>
</evidence>
<proteinExistence type="inferred from homology"/>
<dbReference type="PANTHER" id="PTHR30570:SF1">
    <property type="entry name" value="PHOSPHATE-BINDING PROTEIN PSTS"/>
    <property type="match status" value="1"/>
</dbReference>
<evidence type="ECO:0000256" key="1">
    <source>
        <dbReference type="ARBA" id="ARBA00002841"/>
    </source>
</evidence>
<keyword evidence="9 10" id="KW-0449">Lipoprotein</keyword>
<comment type="caution">
    <text evidence="13">The sequence shown here is derived from an EMBL/GenBank/DDBJ whole genome shotgun (WGS) entry which is preliminary data.</text>
</comment>
<evidence type="ECO:0000256" key="2">
    <source>
        <dbReference type="ARBA" id="ARBA00004193"/>
    </source>
</evidence>
<name>A0A1A5YLJ1_9BACL</name>
<evidence type="ECO:0000313" key="13">
    <source>
        <dbReference type="EMBL" id="OBR66487.1"/>
    </source>
</evidence>
<keyword evidence="14" id="KW-1185">Reference proteome</keyword>
<dbReference type="RefSeq" id="WP_068681706.1">
    <property type="nucleotide sequence ID" value="NZ_LYPA01000046.1"/>
</dbReference>
<evidence type="ECO:0000259" key="12">
    <source>
        <dbReference type="Pfam" id="PF12849"/>
    </source>
</evidence>
<evidence type="ECO:0000256" key="7">
    <source>
        <dbReference type="ARBA" id="ARBA00022729"/>
    </source>
</evidence>
<comment type="subcellular location">
    <subcellularLocation>
        <location evidence="2 10">Cell membrane</location>
        <topology evidence="2 10">Lipid-anchor</topology>
    </subcellularLocation>
</comment>
<keyword evidence="10" id="KW-1003">Cell membrane</keyword>
<gene>
    <name evidence="13" type="ORF">A7K91_03305</name>
</gene>
<evidence type="ECO:0000256" key="3">
    <source>
        <dbReference type="ARBA" id="ARBA00008725"/>
    </source>
</evidence>
<evidence type="ECO:0000256" key="5">
    <source>
        <dbReference type="ARBA" id="ARBA00022448"/>
    </source>
</evidence>
<dbReference type="InterPro" id="IPR050811">
    <property type="entry name" value="Phosphate_ABC_transporter"/>
</dbReference>
<sequence length="306" mass="31338">MKRLVGKKLYSGAVLTVMAFALVLTGCGGGNNGGNNGQGATNAPTNAATNAPTEAATQAPEPSVSGTVTLAGSTSVQPLAEELGTSYMEVNKDARIEVAGGGSGAGVKAAQSGTADVGMASRALKSEETGIKPVVIAIDGIAVVVNKDNAAADLTTEQVKEIFSGKIKNWKDVGGSDSNIVVVNREDGSGTRDAFKELVLGEDEFVAEAIIQNSTGAVREAVGQDVNAIGYISFGGLNDSVKAVKINGVEASEENIKSHSYPISRPFNFLVNESSDPTAITQAFIDYVLSPEGQAVVADHGYVTVE</sequence>
<keyword evidence="6 10" id="KW-0592">Phosphate transport</keyword>
<keyword evidence="7 10" id="KW-0732">Signal</keyword>